<protein>
    <submittedName>
        <fullName evidence="2">Thioesterase family protein</fullName>
    </submittedName>
</protein>
<dbReference type="Gene3D" id="3.10.129.10">
    <property type="entry name" value="Hotdog Thioesterase"/>
    <property type="match status" value="1"/>
</dbReference>
<keyword evidence="3" id="KW-1185">Reference proteome</keyword>
<comment type="caution">
    <text evidence="2">The sequence shown here is derived from an EMBL/GenBank/DDBJ whole genome shotgun (WGS) entry which is preliminary data.</text>
</comment>
<keyword evidence="1" id="KW-0378">Hydrolase</keyword>
<dbReference type="CDD" id="cd00586">
    <property type="entry name" value="4HBT"/>
    <property type="match status" value="1"/>
</dbReference>
<dbReference type="Proteomes" id="UP001500454">
    <property type="component" value="Unassembled WGS sequence"/>
</dbReference>
<gene>
    <name evidence="2" type="ORF">GCM10023186_28510</name>
</gene>
<dbReference type="InterPro" id="IPR029069">
    <property type="entry name" value="HotDog_dom_sf"/>
</dbReference>
<dbReference type="PANTHER" id="PTHR31793">
    <property type="entry name" value="4-HYDROXYBENZOYL-COA THIOESTERASE FAMILY MEMBER"/>
    <property type="match status" value="1"/>
</dbReference>
<evidence type="ECO:0000313" key="2">
    <source>
        <dbReference type="EMBL" id="GAA4385294.1"/>
    </source>
</evidence>
<dbReference type="InterPro" id="IPR050563">
    <property type="entry name" value="4-hydroxybenzoyl-CoA_TE"/>
</dbReference>
<evidence type="ECO:0000256" key="1">
    <source>
        <dbReference type="ARBA" id="ARBA00022801"/>
    </source>
</evidence>
<dbReference type="RefSeq" id="WP_345225303.1">
    <property type="nucleotide sequence ID" value="NZ_BAABHA010000010.1"/>
</dbReference>
<evidence type="ECO:0000313" key="3">
    <source>
        <dbReference type="Proteomes" id="UP001500454"/>
    </source>
</evidence>
<dbReference type="EMBL" id="BAABHA010000010">
    <property type="protein sequence ID" value="GAA4385294.1"/>
    <property type="molecule type" value="Genomic_DNA"/>
</dbReference>
<reference evidence="3" key="1">
    <citation type="journal article" date="2019" name="Int. J. Syst. Evol. Microbiol.">
        <title>The Global Catalogue of Microorganisms (GCM) 10K type strain sequencing project: providing services to taxonomists for standard genome sequencing and annotation.</title>
        <authorList>
            <consortium name="The Broad Institute Genomics Platform"/>
            <consortium name="The Broad Institute Genome Sequencing Center for Infectious Disease"/>
            <person name="Wu L."/>
            <person name="Ma J."/>
        </authorList>
    </citation>
    <scope>NUCLEOTIDE SEQUENCE [LARGE SCALE GENOMIC DNA]</scope>
    <source>
        <strain evidence="3">JCM 17924</strain>
    </source>
</reference>
<name>A0ABP8J588_9BACT</name>
<sequence length="145" mass="17002">MQEQLPSEPPASFRFSRTFRVAPDDIDALNHANNVVYVRWMQDTASAHWQAAISESEQRQYIWIVREHHVRYLRPAFLGEELRALTWVGDYRGAQSQRFTRIERVADGAVLCEAESQWVLLDPQTQRPRRVEEEVMQRLRSPLPG</sequence>
<organism evidence="2 3">
    <name type="scientific">Hymenobacter koreensis</name>
    <dbReference type="NCBI Taxonomy" id="1084523"/>
    <lineage>
        <taxon>Bacteria</taxon>
        <taxon>Pseudomonadati</taxon>
        <taxon>Bacteroidota</taxon>
        <taxon>Cytophagia</taxon>
        <taxon>Cytophagales</taxon>
        <taxon>Hymenobacteraceae</taxon>
        <taxon>Hymenobacter</taxon>
    </lineage>
</organism>
<dbReference type="PANTHER" id="PTHR31793:SF37">
    <property type="entry name" value="ACYL-COA THIOESTER HYDROLASE YBGC"/>
    <property type="match status" value="1"/>
</dbReference>
<proteinExistence type="predicted"/>
<accession>A0ABP8J588</accession>
<dbReference type="SUPFAM" id="SSF54637">
    <property type="entry name" value="Thioesterase/thiol ester dehydrase-isomerase"/>
    <property type="match status" value="1"/>
</dbReference>
<dbReference type="Pfam" id="PF13279">
    <property type="entry name" value="4HBT_2"/>
    <property type="match status" value="1"/>
</dbReference>